<organism evidence="1 2">
    <name type="scientific">Oldenlandia corymbosa var. corymbosa</name>
    <dbReference type="NCBI Taxonomy" id="529605"/>
    <lineage>
        <taxon>Eukaryota</taxon>
        <taxon>Viridiplantae</taxon>
        <taxon>Streptophyta</taxon>
        <taxon>Embryophyta</taxon>
        <taxon>Tracheophyta</taxon>
        <taxon>Spermatophyta</taxon>
        <taxon>Magnoliopsida</taxon>
        <taxon>eudicotyledons</taxon>
        <taxon>Gunneridae</taxon>
        <taxon>Pentapetalae</taxon>
        <taxon>asterids</taxon>
        <taxon>lamiids</taxon>
        <taxon>Gentianales</taxon>
        <taxon>Rubiaceae</taxon>
        <taxon>Rubioideae</taxon>
        <taxon>Spermacoceae</taxon>
        <taxon>Hedyotis-Oldenlandia complex</taxon>
        <taxon>Oldenlandia</taxon>
    </lineage>
</organism>
<proteinExistence type="predicted"/>
<dbReference type="InterPro" id="IPR027417">
    <property type="entry name" value="P-loop_NTPase"/>
</dbReference>
<protein>
    <submittedName>
        <fullName evidence="1">OLC1v1024599C1</fullName>
    </submittedName>
</protein>
<sequence length="226" mass="25211">MTAVNQVDGVHQRPIVIIAMKGHPGSGKTTLACSIAKALKCPLIDKDHFRDCTKELEQTLMLSTPDQHQESSKNLLNELSYQVMWQVASTQLSLGLSVVIDSPLSRPAHLDRLIRMAVDNEARLVIVECKPKNQDEWRRRIEMRGEEADVQGSSSWHKPRSWHDMGKLLEGYAGCWEYDVGDVPKIVVDTTPAELGIEEMASSVIEFVKSCKTSTDAPCRANGLDR</sequence>
<gene>
    <name evidence="1" type="ORF">OLC1_LOCUS2199</name>
</gene>
<dbReference type="AlphaFoldDB" id="A0AAV1C347"/>
<dbReference type="EMBL" id="OX459118">
    <property type="protein sequence ID" value="CAI9089941.1"/>
    <property type="molecule type" value="Genomic_DNA"/>
</dbReference>
<evidence type="ECO:0000313" key="1">
    <source>
        <dbReference type="EMBL" id="CAI9089941.1"/>
    </source>
</evidence>
<evidence type="ECO:0000313" key="2">
    <source>
        <dbReference type="Proteomes" id="UP001161247"/>
    </source>
</evidence>
<dbReference type="SUPFAM" id="SSF52540">
    <property type="entry name" value="P-loop containing nucleoside triphosphate hydrolases"/>
    <property type="match status" value="1"/>
</dbReference>
<dbReference type="Proteomes" id="UP001161247">
    <property type="component" value="Chromosome 1"/>
</dbReference>
<name>A0AAV1C347_OLDCO</name>
<dbReference type="Gene3D" id="3.40.50.300">
    <property type="entry name" value="P-loop containing nucleotide triphosphate hydrolases"/>
    <property type="match status" value="1"/>
</dbReference>
<dbReference type="Pfam" id="PF13671">
    <property type="entry name" value="AAA_33"/>
    <property type="match status" value="1"/>
</dbReference>
<keyword evidence="2" id="KW-1185">Reference proteome</keyword>
<reference evidence="1" key="1">
    <citation type="submission" date="2023-03" db="EMBL/GenBank/DDBJ databases">
        <authorList>
            <person name="Julca I."/>
        </authorList>
    </citation>
    <scope>NUCLEOTIDE SEQUENCE</scope>
</reference>
<dbReference type="PANTHER" id="PTHR37807">
    <property type="entry name" value="OS07G0160300 PROTEIN"/>
    <property type="match status" value="1"/>
</dbReference>
<accession>A0AAV1C347</accession>
<dbReference type="PANTHER" id="PTHR37807:SF3">
    <property type="entry name" value="OS07G0160300 PROTEIN"/>
    <property type="match status" value="1"/>
</dbReference>